<dbReference type="RefSeq" id="WP_336435316.1">
    <property type="nucleotide sequence ID" value="NZ_JBAWKS010000001.1"/>
</dbReference>
<evidence type="ECO:0000256" key="7">
    <source>
        <dbReference type="ARBA" id="ARBA00023237"/>
    </source>
</evidence>
<dbReference type="Gene3D" id="2.40.170.20">
    <property type="entry name" value="TonB-dependent receptor, beta-barrel domain"/>
    <property type="match status" value="1"/>
</dbReference>
<evidence type="ECO:0000256" key="6">
    <source>
        <dbReference type="ARBA" id="ARBA00023136"/>
    </source>
</evidence>
<feature type="domain" description="TonB-dependent receptor plug" evidence="12">
    <location>
        <begin position="59"/>
        <end position="170"/>
    </location>
</feature>
<feature type="chain" id="PRO_5046394896" evidence="10">
    <location>
        <begin position="34"/>
        <end position="911"/>
    </location>
</feature>
<evidence type="ECO:0000256" key="5">
    <source>
        <dbReference type="ARBA" id="ARBA00023077"/>
    </source>
</evidence>
<dbReference type="Pfam" id="PF00593">
    <property type="entry name" value="TonB_dep_Rec_b-barrel"/>
    <property type="match status" value="1"/>
</dbReference>
<dbReference type="InterPro" id="IPR039426">
    <property type="entry name" value="TonB-dep_rcpt-like"/>
</dbReference>
<dbReference type="InterPro" id="IPR000531">
    <property type="entry name" value="Beta-barrel_TonB"/>
</dbReference>
<dbReference type="PANTHER" id="PTHR47234:SF2">
    <property type="entry name" value="TONB-DEPENDENT RECEPTOR"/>
    <property type="match status" value="1"/>
</dbReference>
<evidence type="ECO:0000256" key="9">
    <source>
        <dbReference type="RuleBase" id="RU003357"/>
    </source>
</evidence>
<dbReference type="InterPro" id="IPR036942">
    <property type="entry name" value="Beta-barrel_TonB_sf"/>
</dbReference>
<proteinExistence type="inferred from homology"/>
<keyword evidence="3 8" id="KW-1134">Transmembrane beta strand</keyword>
<sequence length="911" mass="99304">MKTNKWGSQTGFKKALLPFTISSLLLGAPALMAAEEDAAAEQVERIAITGSRIKRVDMEGASPVISITAADMELSGFSTVSDVLRNSTLNSFGSFGGASNNGWSSQAQVALRGADPRQTLVLIDGVRLTKSPVTGGSANLNMIPTAAIQRIDILTDGASAVYGSDAVAGVINVILKRDYEGAEFSAKLETPDTIDSGDSQRYTFTAGGSSDKTSFVFAWEHYKEEQVLYADLPYAKAQLKEEGLDPRYLDNWHGISPTGRALEQWSNGWVTQSLNQENNCDVYNGQGSGTFIGPLTRLSDESYSICGYDWTQAAQVLPETRRDSVMANFTYSLTEDTSMFVRGMWMNQNTVDVSAGDPAWFPVDDALPARTITTSDGTTLNLTPVEAGGWFGYRMNSAGDRTADHNDNSLDLAVGFDGNFGDVYWDLSANYARYDAFTWGTNYTSTPQLSGSVGGFDDDGVWQGWDPRDPESRPPASVSANFDKFRRATQTAVRGGLQFDIVELPAGALSTYFGASHTRETYYSKIDGQAEAGNVSGGNGGSGGVGSRTVSAAFTEVAIPVIEGMEVKLAARYDDYSDFGGTFNPQANISYRPIDSLLLRASIGSGFQAPLLTDLYSDVVRGYAENEVDFIGCYQDGISIGDCEYRTSYWASSGGNPDLEPEESDNTNLGVVWQFSDGWSLSADYWTLDVEGRVDTIDHELLQIMQIQIWETEGQNVPISARLPGVDILYRGDNVSEIISPLANAGLRESAGLDMTLTGKFDFEAAGELDFDLNWSHMVAYKTSFINEEGGVELGEDELGDVYRPQDRINANITWSLGDHAVNLYSYYISAQENAYVDDNGEKQVTNELDSFTGHNLTYTYNAPWDATVSIAALNVLDEDTPRETSSPREPVLSLYDVRGRVFTLNYTQRF</sequence>
<evidence type="ECO:0000313" key="13">
    <source>
        <dbReference type="EMBL" id="MEI4549952.1"/>
    </source>
</evidence>
<keyword evidence="6 8" id="KW-0472">Membrane</keyword>
<evidence type="ECO:0000256" key="1">
    <source>
        <dbReference type="ARBA" id="ARBA00004571"/>
    </source>
</evidence>
<evidence type="ECO:0000256" key="10">
    <source>
        <dbReference type="SAM" id="SignalP"/>
    </source>
</evidence>
<dbReference type="InterPro" id="IPR037066">
    <property type="entry name" value="Plug_dom_sf"/>
</dbReference>
<accession>A0ABU8ESR6</accession>
<keyword evidence="14" id="KW-1185">Reference proteome</keyword>
<keyword evidence="10" id="KW-0732">Signal</keyword>
<comment type="caution">
    <text evidence="13">The sequence shown here is derived from an EMBL/GenBank/DDBJ whole genome shotgun (WGS) entry which is preliminary data.</text>
</comment>
<name>A0ABU8ESR6_9GAMM</name>
<evidence type="ECO:0000256" key="2">
    <source>
        <dbReference type="ARBA" id="ARBA00022448"/>
    </source>
</evidence>
<evidence type="ECO:0000256" key="3">
    <source>
        <dbReference type="ARBA" id="ARBA00022452"/>
    </source>
</evidence>
<dbReference type="PANTHER" id="PTHR47234">
    <property type="match status" value="1"/>
</dbReference>
<feature type="signal peptide" evidence="10">
    <location>
        <begin position="1"/>
        <end position="33"/>
    </location>
</feature>
<feature type="domain" description="TonB-dependent receptor-like beta-barrel" evidence="11">
    <location>
        <begin position="387"/>
        <end position="875"/>
    </location>
</feature>
<dbReference type="Pfam" id="PF07715">
    <property type="entry name" value="Plug"/>
    <property type="match status" value="1"/>
</dbReference>
<protein>
    <submittedName>
        <fullName evidence="13">TonB-dependent receptor</fullName>
    </submittedName>
</protein>
<evidence type="ECO:0000256" key="8">
    <source>
        <dbReference type="PROSITE-ProRule" id="PRU01360"/>
    </source>
</evidence>
<dbReference type="InterPro" id="IPR012910">
    <property type="entry name" value="Plug_dom"/>
</dbReference>
<keyword evidence="4 8" id="KW-0812">Transmembrane</keyword>
<dbReference type="SUPFAM" id="SSF56935">
    <property type="entry name" value="Porins"/>
    <property type="match status" value="1"/>
</dbReference>
<keyword evidence="7 8" id="KW-0998">Cell outer membrane</keyword>
<comment type="subcellular location">
    <subcellularLocation>
        <location evidence="1 8">Cell outer membrane</location>
        <topology evidence="1 8">Multi-pass membrane protein</topology>
    </subcellularLocation>
</comment>
<reference evidence="13 14" key="1">
    <citation type="submission" date="2023-12" db="EMBL/GenBank/DDBJ databases">
        <title>Friends and Foes: Symbiotic and Algicidal bacterial influence on Karenia brevis blooms.</title>
        <authorList>
            <person name="Fei C."/>
            <person name="Mohamed A.R."/>
            <person name="Booker A."/>
            <person name="Arshad M."/>
            <person name="Klass S."/>
            <person name="Ahn S."/>
            <person name="Gilbert P.M."/>
            <person name="Heil C.A."/>
            <person name="Martinez J.M."/>
            <person name="Amin S.A."/>
        </authorList>
    </citation>
    <scope>NUCLEOTIDE SEQUENCE [LARGE SCALE GENOMIC DNA]</scope>
    <source>
        <strain evidence="13 14">CE15</strain>
    </source>
</reference>
<evidence type="ECO:0000313" key="14">
    <source>
        <dbReference type="Proteomes" id="UP001382455"/>
    </source>
</evidence>
<evidence type="ECO:0000259" key="12">
    <source>
        <dbReference type="Pfam" id="PF07715"/>
    </source>
</evidence>
<dbReference type="EMBL" id="JBAWKS010000001">
    <property type="protein sequence ID" value="MEI4549952.1"/>
    <property type="molecule type" value="Genomic_DNA"/>
</dbReference>
<dbReference type="PROSITE" id="PS52016">
    <property type="entry name" value="TONB_DEPENDENT_REC_3"/>
    <property type="match status" value="1"/>
</dbReference>
<dbReference type="Proteomes" id="UP001382455">
    <property type="component" value="Unassembled WGS sequence"/>
</dbReference>
<dbReference type="Gene3D" id="2.170.130.10">
    <property type="entry name" value="TonB-dependent receptor, plug domain"/>
    <property type="match status" value="1"/>
</dbReference>
<organism evidence="13 14">
    <name type="scientific">Pseudoalteromonas spongiae</name>
    <dbReference type="NCBI Taxonomy" id="298657"/>
    <lineage>
        <taxon>Bacteria</taxon>
        <taxon>Pseudomonadati</taxon>
        <taxon>Pseudomonadota</taxon>
        <taxon>Gammaproteobacteria</taxon>
        <taxon>Alteromonadales</taxon>
        <taxon>Pseudoalteromonadaceae</taxon>
        <taxon>Pseudoalteromonas</taxon>
    </lineage>
</organism>
<keyword evidence="5 9" id="KW-0798">TonB box</keyword>
<evidence type="ECO:0000259" key="11">
    <source>
        <dbReference type="Pfam" id="PF00593"/>
    </source>
</evidence>
<gene>
    <name evidence="13" type="ORF">WAE96_09715</name>
</gene>
<evidence type="ECO:0000256" key="4">
    <source>
        <dbReference type="ARBA" id="ARBA00022692"/>
    </source>
</evidence>
<keyword evidence="2 8" id="KW-0813">Transport</keyword>
<comment type="similarity">
    <text evidence="8 9">Belongs to the TonB-dependent receptor family.</text>
</comment>
<keyword evidence="13" id="KW-0675">Receptor</keyword>